<name>A0A0N5CKP4_THECL</name>
<dbReference type="GO" id="GO:0005789">
    <property type="term" value="C:endoplasmic reticulum membrane"/>
    <property type="evidence" value="ECO:0007669"/>
    <property type="project" value="TreeGrafter"/>
</dbReference>
<gene>
    <name evidence="9" type="ORF">TCLT_LOCUS652</name>
</gene>
<keyword evidence="6 8" id="KW-1133">Transmembrane helix</keyword>
<evidence type="ECO:0000256" key="6">
    <source>
        <dbReference type="ARBA" id="ARBA00022989"/>
    </source>
</evidence>
<evidence type="ECO:0000256" key="5">
    <source>
        <dbReference type="ARBA" id="ARBA00022729"/>
    </source>
</evidence>
<dbReference type="WBParaSite" id="TCLT_0000065101-mRNA-1">
    <property type="protein sequence ID" value="TCLT_0000065101-mRNA-1"/>
    <property type="gene ID" value="TCLT_0000065101"/>
</dbReference>
<dbReference type="PANTHER" id="PTHR13148:SF0">
    <property type="entry name" value="POST-GPI ATTACHMENT TO PROTEINS FACTOR 3"/>
    <property type="match status" value="1"/>
</dbReference>
<feature type="transmembrane region" description="Helical" evidence="8">
    <location>
        <begin position="91"/>
        <end position="115"/>
    </location>
</feature>
<dbReference type="InterPro" id="IPR007217">
    <property type="entry name" value="Per1-like"/>
</dbReference>
<dbReference type="GO" id="GO:0016788">
    <property type="term" value="F:hydrolase activity, acting on ester bonds"/>
    <property type="evidence" value="ECO:0007669"/>
    <property type="project" value="TreeGrafter"/>
</dbReference>
<evidence type="ECO:0000256" key="8">
    <source>
        <dbReference type="RuleBase" id="RU365066"/>
    </source>
</evidence>
<dbReference type="Pfam" id="PF04080">
    <property type="entry name" value="Per1"/>
    <property type="match status" value="1"/>
</dbReference>
<sequence length="315" mass="36938">MKLPRAGLFTLILLTRFTDGSVGDGHQVYLKCVGTCIVRYDCPREPDAFGWIFGECFRCRHTCIWRTANYFTDVLHLSIPQFYGKWPFTAIWLPIIVPVPIHEFGSVVFSILNLLTTYSLYRTVRRLHRLARLKLVWTAYSIIGIMMWSCSTVFHWADFWLTEYLDYFTACAFIVFALFTSISFTIKKLQNSFKGKIIWLLLFVILFYLYAAHIYSLTVFFDYGYNMKVCIACSLLTASIYYMWLFQQWLQRDHSNRQSLLYLGMLLDFMPIFGLFDAHSLFHLATVPLPLLMARFIVLESAYEMRRQLGSIKLA</sequence>
<feature type="transmembrane region" description="Helical" evidence="8">
    <location>
        <begin position="223"/>
        <end position="247"/>
    </location>
</feature>
<feature type="transmembrane region" description="Helical" evidence="8">
    <location>
        <begin position="135"/>
        <end position="155"/>
    </location>
</feature>
<feature type="transmembrane region" description="Helical" evidence="8">
    <location>
        <begin position="259"/>
        <end position="276"/>
    </location>
</feature>
<evidence type="ECO:0000256" key="7">
    <source>
        <dbReference type="ARBA" id="ARBA00023136"/>
    </source>
</evidence>
<comment type="subcellular location">
    <subcellularLocation>
        <location evidence="1">Endomembrane system</location>
        <topology evidence="1">Multi-pass membrane protein</topology>
    </subcellularLocation>
    <subcellularLocation>
        <location evidence="8">Golgi apparatus membrane</location>
        <topology evidence="8">Multi-pass membrane protein</topology>
    </subcellularLocation>
</comment>
<feature type="chain" id="PRO_5043073289" description="Post-GPI attachment to proteins factor 3" evidence="8">
    <location>
        <begin position="21"/>
        <end position="315"/>
    </location>
</feature>
<dbReference type="OMA" id="DFMIEDC"/>
<feature type="transmembrane region" description="Helical" evidence="8">
    <location>
        <begin position="198"/>
        <end position="217"/>
    </location>
</feature>
<dbReference type="PANTHER" id="PTHR13148">
    <property type="entry name" value="PER1-RELATED"/>
    <property type="match status" value="1"/>
</dbReference>
<feature type="signal peptide" evidence="8">
    <location>
        <begin position="1"/>
        <end position="20"/>
    </location>
</feature>
<evidence type="ECO:0000256" key="2">
    <source>
        <dbReference type="ARBA" id="ARBA00006387"/>
    </source>
</evidence>
<proteinExistence type="inferred from homology"/>
<keyword evidence="5 8" id="KW-0732">Signal</keyword>
<keyword evidence="8" id="KW-0333">Golgi apparatus</keyword>
<dbReference type="AlphaFoldDB" id="A0A0N5CKP4"/>
<accession>A0A0N5CKP4</accession>
<organism evidence="11">
    <name type="scientific">Thelazia callipaeda</name>
    <name type="common">Oriental eyeworm</name>
    <name type="synonym">Parasitic nematode</name>
    <dbReference type="NCBI Taxonomy" id="103827"/>
    <lineage>
        <taxon>Eukaryota</taxon>
        <taxon>Metazoa</taxon>
        <taxon>Ecdysozoa</taxon>
        <taxon>Nematoda</taxon>
        <taxon>Chromadorea</taxon>
        <taxon>Rhabditida</taxon>
        <taxon>Spirurina</taxon>
        <taxon>Spiruromorpha</taxon>
        <taxon>Thelazioidea</taxon>
        <taxon>Thelaziidae</taxon>
        <taxon>Thelazia</taxon>
    </lineage>
</organism>
<protein>
    <recommendedName>
        <fullName evidence="8">Post-GPI attachment to proteins factor 3</fullName>
    </recommendedName>
</protein>
<evidence type="ECO:0000313" key="9">
    <source>
        <dbReference type="EMBL" id="VDM95701.1"/>
    </source>
</evidence>
<reference evidence="9 10" key="2">
    <citation type="submission" date="2018-11" db="EMBL/GenBank/DDBJ databases">
        <authorList>
            <consortium name="Pathogen Informatics"/>
        </authorList>
    </citation>
    <scope>NUCLEOTIDE SEQUENCE [LARGE SCALE GENOMIC DNA]</scope>
</reference>
<keyword evidence="10" id="KW-1185">Reference proteome</keyword>
<evidence type="ECO:0000256" key="4">
    <source>
        <dbReference type="ARBA" id="ARBA00022692"/>
    </source>
</evidence>
<evidence type="ECO:0000256" key="1">
    <source>
        <dbReference type="ARBA" id="ARBA00004127"/>
    </source>
</evidence>
<reference evidence="11" key="1">
    <citation type="submission" date="2017-02" db="UniProtKB">
        <authorList>
            <consortium name="WormBaseParasite"/>
        </authorList>
    </citation>
    <scope>IDENTIFICATION</scope>
</reference>
<evidence type="ECO:0000256" key="3">
    <source>
        <dbReference type="ARBA" id="ARBA00022502"/>
    </source>
</evidence>
<keyword evidence="3 8" id="KW-0337">GPI-anchor biosynthesis</keyword>
<dbReference type="OrthoDB" id="419770at2759"/>
<evidence type="ECO:0000313" key="10">
    <source>
        <dbReference type="Proteomes" id="UP000276776"/>
    </source>
</evidence>
<keyword evidence="4 8" id="KW-0812">Transmembrane</keyword>
<dbReference type="STRING" id="103827.A0A0N5CKP4"/>
<evidence type="ECO:0000313" key="11">
    <source>
        <dbReference type="WBParaSite" id="TCLT_0000065101-mRNA-1"/>
    </source>
</evidence>
<dbReference type="GO" id="GO:0000139">
    <property type="term" value="C:Golgi membrane"/>
    <property type="evidence" value="ECO:0007669"/>
    <property type="project" value="UniProtKB-SubCell"/>
</dbReference>
<feature type="transmembrane region" description="Helical" evidence="8">
    <location>
        <begin position="282"/>
        <end position="303"/>
    </location>
</feature>
<dbReference type="Proteomes" id="UP000276776">
    <property type="component" value="Unassembled WGS sequence"/>
</dbReference>
<comment type="similarity">
    <text evidence="2 8">Belongs to the PGAP3 family.</text>
</comment>
<keyword evidence="7 8" id="KW-0472">Membrane</keyword>
<comment type="function">
    <text evidence="8">Involved in the lipid remodeling steps of GPI-anchor maturation.</text>
</comment>
<feature type="transmembrane region" description="Helical" evidence="8">
    <location>
        <begin position="167"/>
        <end position="186"/>
    </location>
</feature>
<dbReference type="EMBL" id="UYYF01000053">
    <property type="protein sequence ID" value="VDM95701.1"/>
    <property type="molecule type" value="Genomic_DNA"/>
</dbReference>
<dbReference type="GO" id="GO:0006506">
    <property type="term" value="P:GPI anchor biosynthetic process"/>
    <property type="evidence" value="ECO:0007669"/>
    <property type="project" value="UniProtKB-KW"/>
</dbReference>